<dbReference type="Proteomes" id="UP000595349">
    <property type="component" value="Chromosome"/>
</dbReference>
<name>A0A7T6ZB59_9BACI</name>
<dbReference type="RefSeq" id="WP_200084436.1">
    <property type="nucleotide sequence ID" value="NZ_CP054706.1"/>
</dbReference>
<accession>A0A7T6ZB59</accession>
<organism evidence="3 4">
    <name type="scientific">Salicibibacter cibi</name>
    <dbReference type="NCBI Taxonomy" id="2743001"/>
    <lineage>
        <taxon>Bacteria</taxon>
        <taxon>Bacillati</taxon>
        <taxon>Bacillota</taxon>
        <taxon>Bacilli</taxon>
        <taxon>Bacillales</taxon>
        <taxon>Bacillaceae</taxon>
        <taxon>Salicibibacter</taxon>
    </lineage>
</organism>
<dbReference type="Gene3D" id="3.30.750.140">
    <property type="match status" value="1"/>
</dbReference>
<evidence type="ECO:0000259" key="2">
    <source>
        <dbReference type="Pfam" id="PF02120"/>
    </source>
</evidence>
<evidence type="ECO:0000313" key="3">
    <source>
        <dbReference type="EMBL" id="QQK80250.1"/>
    </source>
</evidence>
<feature type="compositionally biased region" description="Acidic residues" evidence="1">
    <location>
        <begin position="401"/>
        <end position="415"/>
    </location>
</feature>
<dbReference type="InterPro" id="IPR021136">
    <property type="entry name" value="Flagellar_hook_control-like_C"/>
</dbReference>
<proteinExistence type="predicted"/>
<feature type="compositionally biased region" description="Basic and acidic residues" evidence="1">
    <location>
        <begin position="387"/>
        <end position="400"/>
    </location>
</feature>
<dbReference type="AlphaFoldDB" id="A0A7T6ZB59"/>
<dbReference type="InterPro" id="IPR038610">
    <property type="entry name" value="FliK-like_C_sf"/>
</dbReference>
<protein>
    <submittedName>
        <fullName evidence="3">Flagellar hook-length control protein FliK</fullName>
    </submittedName>
</protein>
<evidence type="ECO:0000313" key="4">
    <source>
        <dbReference type="Proteomes" id="UP000595349"/>
    </source>
</evidence>
<feature type="region of interest" description="Disordered" evidence="1">
    <location>
        <begin position="387"/>
        <end position="420"/>
    </location>
</feature>
<dbReference type="Pfam" id="PF02120">
    <property type="entry name" value="Flg_hook"/>
    <property type="match status" value="1"/>
</dbReference>
<keyword evidence="3" id="KW-0966">Cell projection</keyword>
<gene>
    <name evidence="3" type="ORF">HUG20_10345</name>
</gene>
<dbReference type="CDD" id="cd17470">
    <property type="entry name" value="T3SS_Flik_C"/>
    <property type="match status" value="1"/>
</dbReference>
<evidence type="ECO:0000256" key="1">
    <source>
        <dbReference type="SAM" id="MobiDB-lite"/>
    </source>
</evidence>
<dbReference type="EMBL" id="CP054706">
    <property type="protein sequence ID" value="QQK80250.1"/>
    <property type="molecule type" value="Genomic_DNA"/>
</dbReference>
<keyword evidence="4" id="KW-1185">Reference proteome</keyword>
<sequence>MVISSGLQAFPFHEGLPKFVPTSIEKIGESLDRTFAQRLAHFQEKNEAFSWEEGSQKSGDTFEEGKNKDFPDMEALLEVFQDWAHSFPESASFFEDIDWENAMMMAEEALNKNEEDGLPSFDLEKLAVSIMEAAPSIAEMLETVFPDSEEGITETDEAFAFSEELKEADIPPLMAFIAFAAEKDENEKPIRERIAQYVQQLYPAARREAGSQNYRDASVRAEKTEKTTEVASRLYRFEPSHAAVKVETILPKLNHGNPTPPAFVFNETMTMQPLNQGEQLNIHIGGQKTEHARVMAFIKQFQQALSNGNLRSDGEGRQQLTIKLHPESLGRLDVQITRDNGVLQARLVATTAMARELVESQLPNLRHAFHQQQLPVERIVVDEAHTEVADERREGKHPTDEDASVYEEENDEERADEQLPSFEEWLQATLNQEI</sequence>
<keyword evidence="3" id="KW-0969">Cilium</keyword>
<keyword evidence="3" id="KW-0282">Flagellum</keyword>
<feature type="domain" description="Flagellar hook-length control protein-like C-terminal" evidence="2">
    <location>
        <begin position="312"/>
        <end position="383"/>
    </location>
</feature>
<dbReference type="KEGG" id="scib:HUG20_10345"/>
<reference evidence="3 4" key="1">
    <citation type="submission" date="2020-06" db="EMBL/GenBank/DDBJ databases">
        <title>Genomic analysis of Salicibibacter sp. NKC21-4.</title>
        <authorList>
            <person name="Oh Y.J."/>
        </authorList>
    </citation>
    <scope>NUCLEOTIDE SEQUENCE [LARGE SCALE GENOMIC DNA]</scope>
    <source>
        <strain evidence="3 4">NKC21-4</strain>
    </source>
</reference>